<dbReference type="EMBL" id="JAWCTQ010000018">
    <property type="protein sequence ID" value="MDT9683587.1"/>
    <property type="molecule type" value="Genomic_DNA"/>
</dbReference>
<dbReference type="Gene3D" id="3.30.429.10">
    <property type="entry name" value="Macrophage Migration Inhibitory Factor"/>
    <property type="match status" value="1"/>
</dbReference>
<protein>
    <submittedName>
        <fullName evidence="1">Isomerase</fullName>
    </submittedName>
</protein>
<organism evidence="1 2">
    <name type="scientific">Streptomyces tamarix</name>
    <dbReference type="NCBI Taxonomy" id="3078565"/>
    <lineage>
        <taxon>Bacteria</taxon>
        <taxon>Bacillati</taxon>
        <taxon>Actinomycetota</taxon>
        <taxon>Actinomycetes</taxon>
        <taxon>Kitasatosporales</taxon>
        <taxon>Streptomycetaceae</taxon>
        <taxon>Streptomyces</taxon>
    </lineage>
</organism>
<name>A0ABU3QMD8_9ACTN</name>
<dbReference type="RefSeq" id="WP_315878658.1">
    <property type="nucleotide sequence ID" value="NZ_JAWCTQ010000018.1"/>
</dbReference>
<dbReference type="InterPro" id="IPR004220">
    <property type="entry name" value="5-COMe_2-OHmuconate_Isoase"/>
</dbReference>
<dbReference type="PANTHER" id="PTHR37950:SF1">
    <property type="entry name" value="4-HYDROXYPHENYLACETATE CATABOLISM PROTEIN"/>
    <property type="match status" value="1"/>
</dbReference>
<dbReference type="Pfam" id="PF02962">
    <property type="entry name" value="CHMI"/>
    <property type="match status" value="1"/>
</dbReference>
<dbReference type="GO" id="GO:0016853">
    <property type="term" value="F:isomerase activity"/>
    <property type="evidence" value="ECO:0007669"/>
    <property type="project" value="UniProtKB-KW"/>
</dbReference>
<dbReference type="PANTHER" id="PTHR37950">
    <property type="entry name" value="4-HYDROXYPHENYLACETATE CATABOLISM PROTEIN"/>
    <property type="match status" value="1"/>
</dbReference>
<sequence length="116" mass="12637">MPQITVDYSAALDDTFDRKGYARALHPVVADTVATRVEACRTRTRRIDDFTAGDGTADAAIVYVEIALLAGRTDEAKARLAEAAAALARDFLKPDDELTVYVSAEIRDLDASYRKA</sequence>
<proteinExistence type="predicted"/>
<keyword evidence="2" id="KW-1185">Reference proteome</keyword>
<comment type="caution">
    <text evidence="1">The sequence shown here is derived from an EMBL/GenBank/DDBJ whole genome shotgun (WGS) entry which is preliminary data.</text>
</comment>
<accession>A0ABU3QMD8</accession>
<evidence type="ECO:0000313" key="1">
    <source>
        <dbReference type="EMBL" id="MDT9683587.1"/>
    </source>
</evidence>
<dbReference type="Proteomes" id="UP001250181">
    <property type="component" value="Unassembled WGS sequence"/>
</dbReference>
<dbReference type="SUPFAM" id="SSF55331">
    <property type="entry name" value="Tautomerase/MIF"/>
    <property type="match status" value="1"/>
</dbReference>
<reference evidence="1 2" key="1">
    <citation type="submission" date="2023-09" db="EMBL/GenBank/DDBJ databases">
        <title>Streptomyces sp. nov.: A antagonism against Alternaria gaisen Producing Streptochlin, Isolated from Tamarix root soil.</title>
        <authorList>
            <person name="Chen Y."/>
        </authorList>
    </citation>
    <scope>NUCLEOTIDE SEQUENCE [LARGE SCALE GENOMIC DNA]</scope>
    <source>
        <strain evidence="1 2">TRM76323</strain>
    </source>
</reference>
<gene>
    <name evidence="1" type="ORF">RND61_16175</name>
</gene>
<dbReference type="InterPro" id="IPR014347">
    <property type="entry name" value="Tautomerase/MIF_sf"/>
</dbReference>
<keyword evidence="1" id="KW-0413">Isomerase</keyword>
<evidence type="ECO:0000313" key="2">
    <source>
        <dbReference type="Proteomes" id="UP001250181"/>
    </source>
</evidence>